<comment type="caution">
    <text evidence="1">The sequence shown here is derived from an EMBL/GenBank/DDBJ whole genome shotgun (WGS) entry which is preliminary data.</text>
</comment>
<evidence type="ECO:0008006" key="3">
    <source>
        <dbReference type="Google" id="ProtNLM"/>
    </source>
</evidence>
<gene>
    <name evidence="1" type="ORF">ABC977_13755</name>
</gene>
<keyword evidence="2" id="KW-1185">Reference proteome</keyword>
<reference evidence="1 2" key="1">
    <citation type="submission" date="2024-05" db="EMBL/GenBank/DDBJ databases">
        <title>Genome Sequence and Characterization of the New Strain Purple Sulfur Bacterium of Genus Thioalkalicoccus.</title>
        <authorList>
            <person name="Bryantseva I.A."/>
            <person name="Kyndt J.A."/>
            <person name="Imhoff J.F."/>
        </authorList>
    </citation>
    <scope>NUCLEOTIDE SEQUENCE [LARGE SCALE GENOMIC DNA]</scope>
    <source>
        <strain evidence="1 2">Um2</strain>
    </source>
</reference>
<name>A0ABV4BG06_9GAMM</name>
<dbReference type="Proteomes" id="UP001564408">
    <property type="component" value="Unassembled WGS sequence"/>
</dbReference>
<proteinExistence type="predicted"/>
<evidence type="ECO:0000313" key="1">
    <source>
        <dbReference type="EMBL" id="MEY6433466.1"/>
    </source>
</evidence>
<sequence length="68" mass="7920">MRLIHRMRHRQQVFEVVNHAFRAFALVDSQRPVNPAAPILTWQRWRRATGNSSFMKDLMASQAARSGD</sequence>
<organism evidence="1 2">
    <name type="scientific">Thioalkalicoccus limnaeus</name>
    <dbReference type="NCBI Taxonomy" id="120681"/>
    <lineage>
        <taxon>Bacteria</taxon>
        <taxon>Pseudomonadati</taxon>
        <taxon>Pseudomonadota</taxon>
        <taxon>Gammaproteobacteria</taxon>
        <taxon>Chromatiales</taxon>
        <taxon>Chromatiaceae</taxon>
        <taxon>Thioalkalicoccus</taxon>
    </lineage>
</organism>
<dbReference type="EMBL" id="JBDKXB010000022">
    <property type="protein sequence ID" value="MEY6433466.1"/>
    <property type="molecule type" value="Genomic_DNA"/>
</dbReference>
<accession>A0ABV4BG06</accession>
<dbReference type="RefSeq" id="WP_369667851.1">
    <property type="nucleotide sequence ID" value="NZ_JBDKXB010000022.1"/>
</dbReference>
<protein>
    <recommendedName>
        <fullName evidence="3">Transposase</fullName>
    </recommendedName>
</protein>
<evidence type="ECO:0000313" key="2">
    <source>
        <dbReference type="Proteomes" id="UP001564408"/>
    </source>
</evidence>